<dbReference type="InterPro" id="IPR020596">
    <property type="entry name" value="rRNA_Ade_Mease_Trfase_CS"/>
</dbReference>
<keyword evidence="12" id="KW-1185">Reference proteome</keyword>
<evidence type="ECO:0000313" key="12">
    <source>
        <dbReference type="Proteomes" id="UP000693672"/>
    </source>
</evidence>
<feature type="binding site" evidence="7 8">
    <location>
        <position position="140"/>
    </location>
    <ligand>
        <name>S-adenosyl-L-methionine</name>
        <dbReference type="ChEBI" id="CHEBI:59789"/>
    </ligand>
</feature>
<dbReference type="InterPro" id="IPR011530">
    <property type="entry name" value="rRNA_adenine_dimethylase"/>
</dbReference>
<comment type="catalytic activity">
    <reaction evidence="7">
        <text>adenosine(1518)/adenosine(1519) in 16S rRNA + 4 S-adenosyl-L-methionine = N(6)-dimethyladenosine(1518)/N(6)-dimethyladenosine(1519) in 16S rRNA + 4 S-adenosyl-L-homocysteine + 4 H(+)</text>
        <dbReference type="Rhea" id="RHEA:19609"/>
        <dbReference type="Rhea" id="RHEA-COMP:10232"/>
        <dbReference type="Rhea" id="RHEA-COMP:10233"/>
        <dbReference type="ChEBI" id="CHEBI:15378"/>
        <dbReference type="ChEBI" id="CHEBI:57856"/>
        <dbReference type="ChEBI" id="CHEBI:59789"/>
        <dbReference type="ChEBI" id="CHEBI:74411"/>
        <dbReference type="ChEBI" id="CHEBI:74493"/>
        <dbReference type="EC" id="2.1.1.182"/>
    </reaction>
</comment>
<accession>A0A916K9C3</accession>
<evidence type="ECO:0000256" key="3">
    <source>
        <dbReference type="ARBA" id="ARBA00022603"/>
    </source>
</evidence>
<feature type="region of interest" description="Disordered" evidence="9">
    <location>
        <begin position="1"/>
        <end position="21"/>
    </location>
</feature>
<dbReference type="GO" id="GO:0052908">
    <property type="term" value="F:16S rRNA (adenine(1518)-N(6)/adenine(1519)-N(6))-dimethyltransferase activity"/>
    <property type="evidence" value="ECO:0007669"/>
    <property type="project" value="UniProtKB-EC"/>
</dbReference>
<feature type="binding site" evidence="7 8">
    <location>
        <position position="115"/>
    </location>
    <ligand>
        <name>S-adenosyl-L-methionine</name>
        <dbReference type="ChEBI" id="CHEBI:59789"/>
    </ligand>
</feature>
<dbReference type="PANTHER" id="PTHR11727:SF7">
    <property type="entry name" value="DIMETHYLADENOSINE TRANSFERASE-RELATED"/>
    <property type="match status" value="1"/>
</dbReference>
<dbReference type="AlphaFoldDB" id="A0A916K9C3"/>
<feature type="binding site" evidence="7 8">
    <location>
        <position position="42"/>
    </location>
    <ligand>
        <name>S-adenosyl-L-methionine</name>
        <dbReference type="ChEBI" id="CHEBI:59789"/>
    </ligand>
</feature>
<dbReference type="NCBIfam" id="TIGR00755">
    <property type="entry name" value="ksgA"/>
    <property type="match status" value="1"/>
</dbReference>
<evidence type="ECO:0000256" key="4">
    <source>
        <dbReference type="ARBA" id="ARBA00022679"/>
    </source>
</evidence>
<dbReference type="FunFam" id="3.40.50.150:FF:000023">
    <property type="entry name" value="Ribosomal RNA small subunit methyltransferase A"/>
    <property type="match status" value="1"/>
</dbReference>
<feature type="binding site" evidence="7 8">
    <location>
        <position position="44"/>
    </location>
    <ligand>
        <name>S-adenosyl-L-methionine</name>
        <dbReference type="ChEBI" id="CHEBI:59789"/>
    </ligand>
</feature>
<evidence type="ECO:0000256" key="8">
    <source>
        <dbReference type="PROSITE-ProRule" id="PRU01026"/>
    </source>
</evidence>
<keyword evidence="5 7" id="KW-0949">S-adenosyl-L-methionine</keyword>
<evidence type="ECO:0000256" key="6">
    <source>
        <dbReference type="ARBA" id="ARBA00022884"/>
    </source>
</evidence>
<feature type="compositionally biased region" description="Polar residues" evidence="9">
    <location>
        <begin position="1"/>
        <end position="13"/>
    </location>
</feature>
<keyword evidence="2 7" id="KW-0698">rRNA processing</keyword>
<dbReference type="HAMAP" id="MF_00607">
    <property type="entry name" value="16SrRNA_methyltr_A"/>
    <property type="match status" value="1"/>
</dbReference>
<dbReference type="GO" id="GO:0003723">
    <property type="term" value="F:RNA binding"/>
    <property type="evidence" value="ECO:0007669"/>
    <property type="project" value="UniProtKB-UniRule"/>
</dbReference>
<comment type="similarity">
    <text evidence="7">Belongs to the class I-like SAM-binding methyltransferase superfamily. rRNA adenine N(6)-methyltransferase family. RsmA subfamily.</text>
</comment>
<dbReference type="Proteomes" id="UP000693672">
    <property type="component" value="Unassembled WGS sequence"/>
</dbReference>
<proteinExistence type="inferred from homology"/>
<evidence type="ECO:0000256" key="5">
    <source>
        <dbReference type="ARBA" id="ARBA00022691"/>
    </source>
</evidence>
<evidence type="ECO:0000256" key="7">
    <source>
        <dbReference type="HAMAP-Rule" id="MF_00607"/>
    </source>
</evidence>
<evidence type="ECO:0000256" key="9">
    <source>
        <dbReference type="SAM" id="MobiDB-lite"/>
    </source>
</evidence>
<dbReference type="Pfam" id="PF00398">
    <property type="entry name" value="RrnaAD"/>
    <property type="match status" value="1"/>
</dbReference>
<keyword evidence="4 7" id="KW-0808">Transferase</keyword>
<dbReference type="PROSITE" id="PS01131">
    <property type="entry name" value="RRNA_A_DIMETH"/>
    <property type="match status" value="1"/>
</dbReference>
<keyword evidence="3 7" id="KW-0489">Methyltransferase</keyword>
<dbReference type="PANTHER" id="PTHR11727">
    <property type="entry name" value="DIMETHYLADENOSINE TRANSFERASE"/>
    <property type="match status" value="1"/>
</dbReference>
<evidence type="ECO:0000259" key="10">
    <source>
        <dbReference type="SMART" id="SM00650"/>
    </source>
</evidence>
<dbReference type="PROSITE" id="PS51689">
    <property type="entry name" value="SAM_RNA_A_N6_MT"/>
    <property type="match status" value="1"/>
</dbReference>
<keyword evidence="6 7" id="KW-0694">RNA-binding</keyword>
<dbReference type="EMBL" id="CAJVAS010000066">
    <property type="protein sequence ID" value="CAG7652032.1"/>
    <property type="molecule type" value="Genomic_DNA"/>
</dbReference>
<protein>
    <recommendedName>
        <fullName evidence="7">Ribosomal RNA small subunit methyltransferase A</fullName>
        <ecNumber evidence="7">2.1.1.182</ecNumber>
    </recommendedName>
    <alternativeName>
        <fullName evidence="7">16S rRNA (adenine(1518)-N(6)/adenine(1519)-N(6))-dimethyltransferase</fullName>
    </alternativeName>
    <alternativeName>
        <fullName evidence="7">16S rRNA dimethyladenosine transferase</fullName>
    </alternativeName>
    <alternativeName>
        <fullName evidence="7">16S rRNA dimethylase</fullName>
    </alternativeName>
    <alternativeName>
        <fullName evidence="7">S-adenosylmethionine-6-N', N'-adenosyl(rRNA) dimethyltransferase</fullName>
    </alternativeName>
</protein>
<feature type="domain" description="Ribosomal RNA adenine methylase transferase N-terminal" evidence="10">
    <location>
        <begin position="49"/>
        <end position="225"/>
    </location>
</feature>
<sequence>MTRNHMQGQTGQAMQEDIASPKRTNELLKRHGLVLKKSLGQNFLIDPNILNKIVSAAHLDDTKGALEIGPGIGALTQQLAKVAKRVVAVEIDQRLLPLLEETLAGYPHAAVVHGDVLKLDLKQLFEERFQDVDRVSVVANLPYYITTPIIMMLLEQKLPLENIVVMIQKEVAERMAAKPGGKEYGSLSIAVQYYCDPEIVTIVPHTVFIPQPNVDSAVIKLKVRQQPPVEVEDESFFFDVVHASFVQRRKTIYNNLASKFFTKETKGTLEQVLQAAGIEPSRRGETLSIEEYAVLSRHLSQALKGNG</sequence>
<evidence type="ECO:0000313" key="11">
    <source>
        <dbReference type="EMBL" id="CAG7652032.1"/>
    </source>
</evidence>
<feature type="binding site" evidence="7 8">
    <location>
        <position position="90"/>
    </location>
    <ligand>
        <name>S-adenosyl-L-methionine</name>
        <dbReference type="ChEBI" id="CHEBI:59789"/>
    </ligand>
</feature>
<dbReference type="RefSeq" id="WP_281427059.1">
    <property type="nucleotide sequence ID" value="NZ_CAJVAS010000066.1"/>
</dbReference>
<dbReference type="SMART" id="SM00650">
    <property type="entry name" value="rADc"/>
    <property type="match status" value="1"/>
</dbReference>
<organism evidence="11 12">
    <name type="scientific">Paenibacillus solanacearum</name>
    <dbReference type="NCBI Taxonomy" id="2048548"/>
    <lineage>
        <taxon>Bacteria</taxon>
        <taxon>Bacillati</taxon>
        <taxon>Bacillota</taxon>
        <taxon>Bacilli</taxon>
        <taxon>Bacillales</taxon>
        <taxon>Paenibacillaceae</taxon>
        <taxon>Paenibacillus</taxon>
    </lineage>
</organism>
<keyword evidence="1 7" id="KW-0963">Cytoplasm</keyword>
<dbReference type="GO" id="GO:0005829">
    <property type="term" value="C:cytosol"/>
    <property type="evidence" value="ECO:0007669"/>
    <property type="project" value="TreeGrafter"/>
</dbReference>
<feature type="binding site" evidence="7 8">
    <location>
        <position position="69"/>
    </location>
    <ligand>
        <name>S-adenosyl-L-methionine</name>
        <dbReference type="ChEBI" id="CHEBI:59789"/>
    </ligand>
</feature>
<dbReference type="CDD" id="cd02440">
    <property type="entry name" value="AdoMet_MTases"/>
    <property type="match status" value="1"/>
</dbReference>
<evidence type="ECO:0000256" key="1">
    <source>
        <dbReference type="ARBA" id="ARBA00022490"/>
    </source>
</evidence>
<name>A0A916K9C3_9BACL</name>
<dbReference type="EC" id="2.1.1.182" evidence="7"/>
<comment type="function">
    <text evidence="7">Specifically dimethylates two adjacent adenosines (A1518 and A1519) in the loop of a conserved hairpin near the 3'-end of 16S rRNA in the 30S particle. May play a critical role in biogenesis of 30S subunits.</text>
</comment>
<evidence type="ECO:0000256" key="2">
    <source>
        <dbReference type="ARBA" id="ARBA00022552"/>
    </source>
</evidence>
<dbReference type="InterPro" id="IPR001737">
    <property type="entry name" value="KsgA/Erm"/>
</dbReference>
<comment type="subcellular location">
    <subcellularLocation>
        <location evidence="7">Cytoplasm</location>
    </subcellularLocation>
</comment>
<dbReference type="InterPro" id="IPR020598">
    <property type="entry name" value="rRNA_Ade_methylase_Trfase_N"/>
</dbReference>
<reference evidence="11" key="1">
    <citation type="submission" date="2021-06" db="EMBL/GenBank/DDBJ databases">
        <authorList>
            <person name="Criscuolo A."/>
        </authorList>
    </citation>
    <scope>NUCLEOTIDE SEQUENCE</scope>
    <source>
        <strain evidence="11">CIP111600</strain>
    </source>
</reference>
<comment type="caution">
    <text evidence="11">The sequence shown here is derived from an EMBL/GenBank/DDBJ whole genome shotgun (WGS) entry which is preliminary data.</text>
</comment>
<gene>
    <name evidence="7 11" type="primary">rsmA</name>
    <name evidence="7" type="synonym">ksgA</name>
    <name evidence="11" type="ORF">PAESOLCIP111_06444</name>
</gene>